<reference evidence="3 4" key="1">
    <citation type="submission" date="2022-04" db="EMBL/GenBank/DDBJ databases">
        <title>Roseobacter sp. WL0113 is a bacterium isolated from neritic sediment.</title>
        <authorList>
            <person name="Wang L."/>
            <person name="He W."/>
            <person name="Zhang D.-F."/>
        </authorList>
    </citation>
    <scope>NUCLEOTIDE SEQUENCE [LARGE SCALE GENOMIC DNA]</scope>
    <source>
        <strain evidence="3 4">WL0113</strain>
    </source>
</reference>
<dbReference type="Gene3D" id="2.40.160.20">
    <property type="match status" value="1"/>
</dbReference>
<dbReference type="EMBL" id="JALIEB010000011">
    <property type="protein sequence ID" value="MCV3272981.1"/>
    <property type="molecule type" value="Genomic_DNA"/>
</dbReference>
<protein>
    <submittedName>
        <fullName evidence="3">Porin family protein</fullName>
    </submittedName>
</protein>
<evidence type="ECO:0000313" key="4">
    <source>
        <dbReference type="Proteomes" id="UP001208690"/>
    </source>
</evidence>
<dbReference type="SUPFAM" id="SSF56925">
    <property type="entry name" value="OMPA-like"/>
    <property type="match status" value="1"/>
</dbReference>
<keyword evidence="1" id="KW-0732">Signal</keyword>
<dbReference type="Pfam" id="PF13505">
    <property type="entry name" value="OMP_b-brl"/>
    <property type="match status" value="1"/>
</dbReference>
<name>A0ABT3BHC2_9RHOB</name>
<dbReference type="InterPro" id="IPR011250">
    <property type="entry name" value="OMP/PagP_B-barrel"/>
</dbReference>
<comment type="caution">
    <text evidence="3">The sequence shown here is derived from an EMBL/GenBank/DDBJ whole genome shotgun (WGS) entry which is preliminary data.</text>
</comment>
<sequence>MNYRELFLSGGIVVSLALPADAQDRWTGYYGGVSFNFTDTSSEIAGSSVHNLSDEGSGFGIYAGYGIRRGPNFVWTPEVALSRLETPGGASDATFGSTGFDGSFLLEPRIRAGYATQRAYYYGIVGLGITDAGLSPSGSDDDDLIGSFGLGLGAEVAINDTWSTRLEAVHYQWDASEQNFNGNFRETETDATVLRIGLTRRF</sequence>
<proteinExistence type="predicted"/>
<accession>A0ABT3BHC2</accession>
<feature type="domain" description="Outer membrane protein beta-barrel" evidence="2">
    <location>
        <begin position="14"/>
        <end position="202"/>
    </location>
</feature>
<gene>
    <name evidence="3" type="ORF">MUB52_16220</name>
</gene>
<keyword evidence="4" id="KW-1185">Reference proteome</keyword>
<evidence type="ECO:0000313" key="3">
    <source>
        <dbReference type="EMBL" id="MCV3272981.1"/>
    </source>
</evidence>
<dbReference type="InterPro" id="IPR027385">
    <property type="entry name" value="Beta-barrel_OMP"/>
</dbReference>
<dbReference type="RefSeq" id="WP_263845298.1">
    <property type="nucleotide sequence ID" value="NZ_JALIEB010000011.1"/>
</dbReference>
<evidence type="ECO:0000259" key="2">
    <source>
        <dbReference type="Pfam" id="PF13505"/>
    </source>
</evidence>
<dbReference type="Proteomes" id="UP001208690">
    <property type="component" value="Unassembled WGS sequence"/>
</dbReference>
<organism evidence="3 4">
    <name type="scientific">Roseobacter sinensis</name>
    <dbReference type="NCBI Taxonomy" id="2931391"/>
    <lineage>
        <taxon>Bacteria</taxon>
        <taxon>Pseudomonadati</taxon>
        <taxon>Pseudomonadota</taxon>
        <taxon>Alphaproteobacteria</taxon>
        <taxon>Rhodobacterales</taxon>
        <taxon>Roseobacteraceae</taxon>
        <taxon>Roseobacter</taxon>
    </lineage>
</organism>
<evidence type="ECO:0000256" key="1">
    <source>
        <dbReference type="ARBA" id="ARBA00022729"/>
    </source>
</evidence>